<feature type="signal peptide" evidence="1">
    <location>
        <begin position="1"/>
        <end position="29"/>
    </location>
</feature>
<proteinExistence type="predicted"/>
<dbReference type="PANTHER" id="PTHR46825:SF12">
    <property type="entry name" value="PENICILLIN-BINDING PROTEIN 4"/>
    <property type="match status" value="1"/>
</dbReference>
<dbReference type="InterPro" id="IPR012338">
    <property type="entry name" value="Beta-lactam/transpept-like"/>
</dbReference>
<keyword evidence="3" id="KW-0378">Hydrolase</keyword>
<name>A0A3P1BII3_9BACT</name>
<dbReference type="EMBL" id="RQJO01000010">
    <property type="protein sequence ID" value="RRB00909.1"/>
    <property type="molecule type" value="Genomic_DNA"/>
</dbReference>
<reference evidence="3 4" key="1">
    <citation type="submission" date="2018-11" db="EMBL/GenBank/DDBJ databases">
        <authorList>
            <person name="Zhou Z."/>
            <person name="Wang G."/>
        </authorList>
    </citation>
    <scope>NUCLEOTIDE SEQUENCE [LARGE SCALE GENOMIC DNA]</scope>
    <source>
        <strain evidence="3 4">KCTC52004</strain>
    </source>
</reference>
<comment type="caution">
    <text evidence="3">The sequence shown here is derived from an EMBL/GenBank/DDBJ whole genome shotgun (WGS) entry which is preliminary data.</text>
</comment>
<dbReference type="Pfam" id="PF00144">
    <property type="entry name" value="Beta-lactamase"/>
    <property type="match status" value="1"/>
</dbReference>
<dbReference type="PANTHER" id="PTHR46825">
    <property type="entry name" value="D-ALANYL-D-ALANINE-CARBOXYPEPTIDASE/ENDOPEPTIDASE AMPH"/>
    <property type="match status" value="1"/>
</dbReference>
<evidence type="ECO:0000259" key="2">
    <source>
        <dbReference type="Pfam" id="PF00144"/>
    </source>
</evidence>
<protein>
    <submittedName>
        <fullName evidence="3">Class A beta-lactamase-related serine hydrolase</fullName>
    </submittedName>
</protein>
<accession>A0A3P1BII3</accession>
<evidence type="ECO:0000256" key="1">
    <source>
        <dbReference type="SAM" id="SignalP"/>
    </source>
</evidence>
<feature type="domain" description="Beta-lactamase-related" evidence="2">
    <location>
        <begin position="59"/>
        <end position="374"/>
    </location>
</feature>
<keyword evidence="1" id="KW-0732">Signal</keyword>
<organism evidence="3 4">
    <name type="scientific">Larkinella rosea</name>
    <dbReference type="NCBI Taxonomy" id="2025312"/>
    <lineage>
        <taxon>Bacteria</taxon>
        <taxon>Pseudomonadati</taxon>
        <taxon>Bacteroidota</taxon>
        <taxon>Cytophagia</taxon>
        <taxon>Cytophagales</taxon>
        <taxon>Spirosomataceae</taxon>
        <taxon>Larkinella</taxon>
    </lineage>
</organism>
<evidence type="ECO:0000313" key="4">
    <source>
        <dbReference type="Proteomes" id="UP000271925"/>
    </source>
</evidence>
<dbReference type="InterPro" id="IPR001466">
    <property type="entry name" value="Beta-lactam-related"/>
</dbReference>
<dbReference type="OrthoDB" id="9797709at2"/>
<dbReference type="AlphaFoldDB" id="A0A3P1BII3"/>
<keyword evidence="4" id="KW-1185">Reference proteome</keyword>
<feature type="chain" id="PRO_5018060078" evidence="1">
    <location>
        <begin position="30"/>
        <end position="486"/>
    </location>
</feature>
<dbReference type="GO" id="GO:0016787">
    <property type="term" value="F:hydrolase activity"/>
    <property type="evidence" value="ECO:0007669"/>
    <property type="project" value="UniProtKB-KW"/>
</dbReference>
<dbReference type="RefSeq" id="WP_124877373.1">
    <property type="nucleotide sequence ID" value="NZ_RQJO01000010.1"/>
</dbReference>
<dbReference type="Proteomes" id="UP000271925">
    <property type="component" value="Unassembled WGS sequence"/>
</dbReference>
<dbReference type="SUPFAM" id="SSF56601">
    <property type="entry name" value="beta-lactamase/transpeptidase-like"/>
    <property type="match status" value="1"/>
</dbReference>
<gene>
    <name evidence="3" type="ORF">EHT25_22235</name>
</gene>
<dbReference type="InterPro" id="IPR050491">
    <property type="entry name" value="AmpC-like"/>
</dbReference>
<dbReference type="Gene3D" id="3.40.710.10">
    <property type="entry name" value="DD-peptidase/beta-lactamase superfamily"/>
    <property type="match status" value="1"/>
</dbReference>
<sequence>MPISPISIRSRRFSGFLFLLISGCGTVQAQSHLSDKIRQVENTLLPAIVVEGEPPFNLTDRMAELKIPGLSIAVIQDGKIEWTKGYGFASEEDKHPVDENTLFQAASISKPVAALATLHWVEKGKFSLDRPVNTYLKGWQLQDNRYTKTEQVTLRRILSHTAGLSVHGFRGYATGEEIPSLLHVLKGEKPANSPAVLPDTVPGSMFRYSGGGYTVLQKALVDQFNKPFPVLMQETVLSTLGMRHSSYEQPLADRFRRLAATGYLVNGQAVAGNWHTYPEMAAAGLWTTPSDLARYVIEIQKSVQGKSNRVISKAMTEQMLTKNRDLYGLGPMMQNEGDSLLFIHGGSNEGFRSLYVAQAHHGNGVVVMTNSDNGFTIIYDLMRSISKVYGWNFYKPTVVKKYNLSADQISRIVGKYSMPDYPFEIVQTNGKLYLKPHWEKAVMELIPESPESFVDRDEQQRLEVIYENSSQVKAIKLYGDVFTKEK</sequence>
<evidence type="ECO:0000313" key="3">
    <source>
        <dbReference type="EMBL" id="RRB00909.1"/>
    </source>
</evidence>